<dbReference type="Gene3D" id="3.40.30.10">
    <property type="entry name" value="Glutaredoxin"/>
    <property type="match status" value="1"/>
</dbReference>
<gene>
    <name evidence="4" type="ORF">I6N95_24570</name>
</gene>
<dbReference type="InterPro" id="IPR036249">
    <property type="entry name" value="Thioredoxin-like_sf"/>
</dbReference>
<dbReference type="AlphaFoldDB" id="A0A940SZ91"/>
<evidence type="ECO:0000313" key="4">
    <source>
        <dbReference type="EMBL" id="MBP1044188.1"/>
    </source>
</evidence>
<feature type="domain" description="Thioredoxin" evidence="3">
    <location>
        <begin position="1"/>
        <end position="107"/>
    </location>
</feature>
<reference evidence="4" key="1">
    <citation type="submission" date="2020-12" db="EMBL/GenBank/DDBJ databases">
        <title>Vagococcus allomyrinae sp. nov. and Enterococcus lavae sp. nov., isolated from the larvae of Allomyrina dichotoma.</title>
        <authorList>
            <person name="Lee S.D."/>
        </authorList>
    </citation>
    <scope>NUCLEOTIDE SEQUENCE</scope>
    <source>
        <strain evidence="4">BWB3-3</strain>
    </source>
</reference>
<dbReference type="Pfam" id="PF00085">
    <property type="entry name" value="Thioredoxin"/>
    <property type="match status" value="1"/>
</dbReference>
<keyword evidence="2" id="KW-0676">Redox-active center</keyword>
<comment type="caution">
    <text evidence="4">The sequence shown here is derived from an EMBL/GenBank/DDBJ whole genome shotgun (WGS) entry which is preliminary data.</text>
</comment>
<dbReference type="EMBL" id="JAEEGA010000023">
    <property type="protein sequence ID" value="MBP1044188.1"/>
    <property type="molecule type" value="Genomic_DNA"/>
</dbReference>
<dbReference type="CDD" id="cd02947">
    <property type="entry name" value="TRX_family"/>
    <property type="match status" value="1"/>
</dbReference>
<proteinExistence type="inferred from homology"/>
<dbReference type="SUPFAM" id="SSF52833">
    <property type="entry name" value="Thioredoxin-like"/>
    <property type="match status" value="1"/>
</dbReference>
<dbReference type="RefSeq" id="WP_209532453.1">
    <property type="nucleotide sequence ID" value="NZ_JAEEGA010000023.1"/>
</dbReference>
<dbReference type="PANTHER" id="PTHR45663">
    <property type="entry name" value="GEO12009P1"/>
    <property type="match status" value="1"/>
</dbReference>
<evidence type="ECO:0000256" key="2">
    <source>
        <dbReference type="ARBA" id="ARBA00023284"/>
    </source>
</evidence>
<dbReference type="InterPro" id="IPR013766">
    <property type="entry name" value="Thioredoxin_domain"/>
</dbReference>
<evidence type="ECO:0000259" key="3">
    <source>
        <dbReference type="PROSITE" id="PS51352"/>
    </source>
</evidence>
<protein>
    <submittedName>
        <fullName evidence="4">Thioredoxin</fullName>
    </submittedName>
</protein>
<dbReference type="PROSITE" id="PS51352">
    <property type="entry name" value="THIOREDOXIN_2"/>
    <property type="match status" value="1"/>
</dbReference>
<evidence type="ECO:0000256" key="1">
    <source>
        <dbReference type="ARBA" id="ARBA00008987"/>
    </source>
</evidence>
<sequence>MIELTLDNFDEEITNSDQPVLIDWWGETCESCLALMPTVTALAATYGDKLKFTKFNTSQKGVRRFCIKHKIMGLPVISIYQKGEKIAELGKEELSPESLEALIKKYC</sequence>
<comment type="similarity">
    <text evidence="1">Belongs to the thioredoxin family.</text>
</comment>
<dbReference type="GO" id="GO:0005737">
    <property type="term" value="C:cytoplasm"/>
    <property type="evidence" value="ECO:0007669"/>
    <property type="project" value="TreeGrafter"/>
</dbReference>
<dbReference type="PANTHER" id="PTHR45663:SF11">
    <property type="entry name" value="GEO12009P1"/>
    <property type="match status" value="1"/>
</dbReference>
<evidence type="ECO:0000313" key="5">
    <source>
        <dbReference type="Proteomes" id="UP000674938"/>
    </source>
</evidence>
<accession>A0A940SZ91</accession>
<organism evidence="4 5">
    <name type="scientific">Vagococcus allomyrinae</name>
    <dbReference type="NCBI Taxonomy" id="2794353"/>
    <lineage>
        <taxon>Bacteria</taxon>
        <taxon>Bacillati</taxon>
        <taxon>Bacillota</taxon>
        <taxon>Bacilli</taxon>
        <taxon>Lactobacillales</taxon>
        <taxon>Enterococcaceae</taxon>
        <taxon>Vagococcus</taxon>
    </lineage>
</organism>
<name>A0A940SZ91_9ENTE</name>
<dbReference type="GO" id="GO:0015035">
    <property type="term" value="F:protein-disulfide reductase activity"/>
    <property type="evidence" value="ECO:0007669"/>
    <property type="project" value="TreeGrafter"/>
</dbReference>
<keyword evidence="5" id="KW-1185">Reference proteome</keyword>
<dbReference type="Proteomes" id="UP000674938">
    <property type="component" value="Unassembled WGS sequence"/>
</dbReference>